<evidence type="ECO:0008006" key="3">
    <source>
        <dbReference type="Google" id="ProtNLM"/>
    </source>
</evidence>
<reference evidence="1 2" key="1">
    <citation type="submission" date="2018-04" db="EMBL/GenBank/DDBJ databases">
        <title>Novel actinobacteria from marine sediment.</title>
        <authorList>
            <person name="Ng Z.Y."/>
            <person name="Tan G.Y.A."/>
        </authorList>
    </citation>
    <scope>NUCLEOTIDE SEQUENCE [LARGE SCALE GENOMIC DNA]</scope>
    <source>
        <strain evidence="1 2">TPS81</strain>
    </source>
</reference>
<dbReference type="RefSeq" id="WP_114398340.1">
    <property type="nucleotide sequence ID" value="NZ_QEIM01000068.1"/>
</dbReference>
<proteinExistence type="predicted"/>
<comment type="caution">
    <text evidence="1">The sequence shown here is derived from an EMBL/GenBank/DDBJ whole genome shotgun (WGS) entry which is preliminary data.</text>
</comment>
<dbReference type="OrthoDB" id="163862at2"/>
<dbReference type="AlphaFoldDB" id="A0A368TB04"/>
<protein>
    <recommendedName>
        <fullName evidence="3">Prokaryotic metallothionein</fullName>
    </recommendedName>
</protein>
<name>A0A368TB04_9ACTN</name>
<evidence type="ECO:0000313" key="1">
    <source>
        <dbReference type="EMBL" id="RCV60156.1"/>
    </source>
</evidence>
<organism evidence="1 2">
    <name type="scientific">Marinitenerispora sediminis</name>
    <dbReference type="NCBI Taxonomy" id="1931232"/>
    <lineage>
        <taxon>Bacteria</taxon>
        <taxon>Bacillati</taxon>
        <taxon>Actinomycetota</taxon>
        <taxon>Actinomycetes</taxon>
        <taxon>Streptosporangiales</taxon>
        <taxon>Nocardiopsidaceae</taxon>
        <taxon>Marinitenerispora</taxon>
    </lineage>
</organism>
<gene>
    <name evidence="1" type="ORF">DEF24_07785</name>
</gene>
<keyword evidence="2" id="KW-1185">Reference proteome</keyword>
<accession>A0A368TB04</accession>
<dbReference type="Proteomes" id="UP000253318">
    <property type="component" value="Unassembled WGS sequence"/>
</dbReference>
<dbReference type="EMBL" id="QEIN01000045">
    <property type="protein sequence ID" value="RCV60156.1"/>
    <property type="molecule type" value="Genomic_DNA"/>
</dbReference>
<sequence length="79" mass="8579">MSTCDVCGNEYDRSFEVRMDGRSYVFDSFECAIHRLAPSCRHCGVQVVGHGVQAGDQIFCCVSCAVAEGAHGLRDHIPA</sequence>
<evidence type="ECO:0000313" key="2">
    <source>
        <dbReference type="Proteomes" id="UP000253318"/>
    </source>
</evidence>